<accession>A0ABW4SLQ9</accession>
<comment type="function">
    <text evidence="7">Binds the 23S rRNA.</text>
</comment>
<sequence>MKTGIHPDYKLATVTCSCGNSFETGSVREDIRIEVCSDCHPFYTGRQKFAQADGRVDRFNKKYGLKEEGREEETEDKE</sequence>
<protein>
    <recommendedName>
        <fullName evidence="6 7">Large ribosomal subunit protein bL31</fullName>
    </recommendedName>
</protein>
<feature type="binding site" evidence="7">
    <location>
        <position position="16"/>
    </location>
    <ligand>
        <name>Zn(2+)</name>
        <dbReference type="ChEBI" id="CHEBI:29105"/>
    </ligand>
</feature>
<feature type="binding site" evidence="7">
    <location>
        <position position="18"/>
    </location>
    <ligand>
        <name>Zn(2+)</name>
        <dbReference type="ChEBI" id="CHEBI:29105"/>
    </ligand>
</feature>
<feature type="binding site" evidence="7">
    <location>
        <position position="36"/>
    </location>
    <ligand>
        <name>Zn(2+)</name>
        <dbReference type="ChEBI" id="CHEBI:29105"/>
    </ligand>
</feature>
<gene>
    <name evidence="7 8" type="primary">rpmE</name>
    <name evidence="8" type="ORF">ACFSFY_15180</name>
</gene>
<reference evidence="9" key="1">
    <citation type="journal article" date="2019" name="Int. J. Syst. Evol. Microbiol.">
        <title>The Global Catalogue of Microorganisms (GCM) 10K type strain sequencing project: providing services to taxonomists for standard genome sequencing and annotation.</title>
        <authorList>
            <consortium name="The Broad Institute Genomics Platform"/>
            <consortium name="The Broad Institute Genome Sequencing Center for Infectious Disease"/>
            <person name="Wu L."/>
            <person name="Ma J."/>
        </authorList>
    </citation>
    <scope>NUCLEOTIDE SEQUENCE [LARGE SCALE GENOMIC DNA]</scope>
    <source>
        <strain evidence="9">CGMCC 4.7177</strain>
    </source>
</reference>
<dbReference type="InterPro" id="IPR034704">
    <property type="entry name" value="Ribosomal_bL28/bL31-like_sf"/>
</dbReference>
<comment type="similarity">
    <text evidence="1 7">Belongs to the bacterial ribosomal protein bL31 family. Type A subfamily.</text>
</comment>
<evidence type="ECO:0000256" key="5">
    <source>
        <dbReference type="ARBA" id="ARBA00023274"/>
    </source>
</evidence>
<keyword evidence="2 7" id="KW-0699">rRNA-binding</keyword>
<dbReference type="InterPro" id="IPR042105">
    <property type="entry name" value="Ribosomal_bL31_sf"/>
</dbReference>
<dbReference type="PANTHER" id="PTHR33280:SF1">
    <property type="entry name" value="LARGE RIBOSOMAL SUBUNIT PROTEIN BL31C"/>
    <property type="match status" value="1"/>
</dbReference>
<evidence type="ECO:0000256" key="6">
    <source>
        <dbReference type="ARBA" id="ARBA00035687"/>
    </source>
</evidence>
<evidence type="ECO:0000256" key="4">
    <source>
        <dbReference type="ARBA" id="ARBA00022980"/>
    </source>
</evidence>
<organism evidence="8 9">
    <name type="scientific">Sporosarcina siberiensis</name>
    <dbReference type="NCBI Taxonomy" id="1365606"/>
    <lineage>
        <taxon>Bacteria</taxon>
        <taxon>Bacillati</taxon>
        <taxon>Bacillota</taxon>
        <taxon>Bacilli</taxon>
        <taxon>Bacillales</taxon>
        <taxon>Caryophanaceae</taxon>
        <taxon>Sporosarcina</taxon>
    </lineage>
</organism>
<evidence type="ECO:0000256" key="7">
    <source>
        <dbReference type="HAMAP-Rule" id="MF_00501"/>
    </source>
</evidence>
<evidence type="ECO:0000313" key="9">
    <source>
        <dbReference type="Proteomes" id="UP001597218"/>
    </source>
</evidence>
<keyword evidence="5 7" id="KW-0687">Ribonucleoprotein</keyword>
<keyword evidence="7" id="KW-0479">Metal-binding</keyword>
<dbReference type="InterPro" id="IPR002150">
    <property type="entry name" value="Ribosomal_bL31"/>
</dbReference>
<keyword evidence="7" id="KW-0862">Zinc</keyword>
<comment type="subunit">
    <text evidence="7">Part of the 50S ribosomal subunit.</text>
</comment>
<dbReference type="Gene3D" id="4.10.830.30">
    <property type="entry name" value="Ribosomal protein L31"/>
    <property type="match status" value="1"/>
</dbReference>
<keyword evidence="4 7" id="KW-0689">Ribosomal protein</keyword>
<dbReference type="InterPro" id="IPR027491">
    <property type="entry name" value="Ribosomal_bL31_A"/>
</dbReference>
<comment type="caution">
    <text evidence="8">The sequence shown here is derived from an EMBL/GenBank/DDBJ whole genome shotgun (WGS) entry which is preliminary data.</text>
</comment>
<evidence type="ECO:0000313" key="8">
    <source>
        <dbReference type="EMBL" id="MFD1929384.1"/>
    </source>
</evidence>
<dbReference type="Pfam" id="PF01197">
    <property type="entry name" value="Ribosomal_L31"/>
    <property type="match status" value="1"/>
</dbReference>
<dbReference type="HAMAP" id="MF_00501">
    <property type="entry name" value="Ribosomal_bL31_1"/>
    <property type="match status" value="1"/>
</dbReference>
<feature type="binding site" evidence="7">
    <location>
        <position position="39"/>
    </location>
    <ligand>
        <name>Zn(2+)</name>
        <dbReference type="ChEBI" id="CHEBI:29105"/>
    </ligand>
</feature>
<dbReference type="Proteomes" id="UP001597218">
    <property type="component" value="Unassembled WGS sequence"/>
</dbReference>
<evidence type="ECO:0000256" key="2">
    <source>
        <dbReference type="ARBA" id="ARBA00022730"/>
    </source>
</evidence>
<dbReference type="RefSeq" id="WP_381539470.1">
    <property type="nucleotide sequence ID" value="NZ_JBHUGI010000034.1"/>
</dbReference>
<comment type="cofactor">
    <cofactor evidence="7">
        <name>Zn(2+)</name>
        <dbReference type="ChEBI" id="CHEBI:29105"/>
    </cofactor>
    <text evidence="7">Binds 1 zinc ion per subunit.</text>
</comment>
<name>A0ABW4SLQ9_9BACL</name>
<dbReference type="NCBIfam" id="NF000612">
    <property type="entry name" value="PRK00019.1"/>
    <property type="match status" value="1"/>
</dbReference>
<dbReference type="SUPFAM" id="SSF143800">
    <property type="entry name" value="L28p-like"/>
    <property type="match status" value="1"/>
</dbReference>
<dbReference type="PROSITE" id="PS01143">
    <property type="entry name" value="RIBOSOMAL_L31"/>
    <property type="match status" value="1"/>
</dbReference>
<proteinExistence type="inferred from homology"/>
<dbReference type="PRINTS" id="PR01249">
    <property type="entry name" value="RIBOSOMALL31"/>
</dbReference>
<keyword evidence="9" id="KW-1185">Reference proteome</keyword>
<evidence type="ECO:0000256" key="3">
    <source>
        <dbReference type="ARBA" id="ARBA00022884"/>
    </source>
</evidence>
<dbReference type="NCBIfam" id="TIGR00105">
    <property type="entry name" value="L31"/>
    <property type="match status" value="1"/>
</dbReference>
<dbReference type="GO" id="GO:0005840">
    <property type="term" value="C:ribosome"/>
    <property type="evidence" value="ECO:0007669"/>
    <property type="project" value="UniProtKB-KW"/>
</dbReference>
<dbReference type="PANTHER" id="PTHR33280">
    <property type="entry name" value="50S RIBOSOMAL PROTEIN L31, CHLOROPLASTIC"/>
    <property type="match status" value="1"/>
</dbReference>
<keyword evidence="3 7" id="KW-0694">RNA-binding</keyword>
<evidence type="ECO:0000256" key="1">
    <source>
        <dbReference type="ARBA" id="ARBA00009296"/>
    </source>
</evidence>
<dbReference type="EMBL" id="JBHUGI010000034">
    <property type="protein sequence ID" value="MFD1929384.1"/>
    <property type="molecule type" value="Genomic_DNA"/>
</dbReference>